<organism evidence="1 2">
    <name type="scientific">Vespula maculifrons</name>
    <name type="common">Eastern yellow jacket</name>
    <name type="synonym">Wasp</name>
    <dbReference type="NCBI Taxonomy" id="7453"/>
    <lineage>
        <taxon>Eukaryota</taxon>
        <taxon>Metazoa</taxon>
        <taxon>Ecdysozoa</taxon>
        <taxon>Arthropoda</taxon>
        <taxon>Hexapoda</taxon>
        <taxon>Insecta</taxon>
        <taxon>Pterygota</taxon>
        <taxon>Neoptera</taxon>
        <taxon>Endopterygota</taxon>
        <taxon>Hymenoptera</taxon>
        <taxon>Apocrita</taxon>
        <taxon>Aculeata</taxon>
        <taxon>Vespoidea</taxon>
        <taxon>Vespidae</taxon>
        <taxon>Vespinae</taxon>
        <taxon>Vespula</taxon>
    </lineage>
</organism>
<dbReference type="AlphaFoldDB" id="A0ABD2CH19"/>
<reference evidence="1 2" key="1">
    <citation type="journal article" date="2024" name="Ann. Entomol. Soc. Am.">
        <title>Genomic analyses of the southern and eastern yellowjacket wasps (Hymenoptera: Vespidae) reveal evolutionary signatures of social life.</title>
        <authorList>
            <person name="Catto M.A."/>
            <person name="Caine P.B."/>
            <person name="Orr S.E."/>
            <person name="Hunt B.G."/>
            <person name="Goodisman M.A.D."/>
        </authorList>
    </citation>
    <scope>NUCLEOTIDE SEQUENCE [LARGE SCALE GENOMIC DNA]</scope>
    <source>
        <strain evidence="1">232</strain>
        <tissue evidence="1">Head and thorax</tissue>
    </source>
</reference>
<accession>A0ABD2CH19</accession>
<dbReference type="EMBL" id="JAYRBN010000056">
    <property type="protein sequence ID" value="KAL2743538.1"/>
    <property type="molecule type" value="Genomic_DNA"/>
</dbReference>
<gene>
    <name evidence="1" type="ORF">V1477_009027</name>
</gene>
<dbReference type="Proteomes" id="UP001607303">
    <property type="component" value="Unassembled WGS sequence"/>
</dbReference>
<proteinExistence type="predicted"/>
<keyword evidence="2" id="KW-1185">Reference proteome</keyword>
<evidence type="ECO:0000313" key="1">
    <source>
        <dbReference type="EMBL" id="KAL2743538.1"/>
    </source>
</evidence>
<protein>
    <submittedName>
        <fullName evidence="1">Uncharacterized protein</fullName>
    </submittedName>
</protein>
<comment type="caution">
    <text evidence="1">The sequence shown here is derived from an EMBL/GenBank/DDBJ whole genome shotgun (WGS) entry which is preliminary data.</text>
</comment>
<evidence type="ECO:0000313" key="2">
    <source>
        <dbReference type="Proteomes" id="UP001607303"/>
    </source>
</evidence>
<sequence length="118" mass="13612">MKNERSTVHPCHVKTATFAPALNSYFLPFTNSVPNTSPNPFFNLNSYLRNFTSNVTFSFLLSTSKRSSQSGSNLNSCVVDFSSDIQNFRQKIPKLDRNISKLNYQSYDYFLQLEMFKE</sequence>
<name>A0ABD2CH19_VESMC</name>